<feature type="domain" description="HTH tetR-type" evidence="5">
    <location>
        <begin position="16"/>
        <end position="76"/>
    </location>
</feature>
<keyword evidence="2 4" id="KW-0238">DNA-binding</keyword>
<feature type="DNA-binding region" description="H-T-H motif" evidence="4">
    <location>
        <begin position="39"/>
        <end position="58"/>
    </location>
</feature>
<dbReference type="InterPro" id="IPR001647">
    <property type="entry name" value="HTH_TetR"/>
</dbReference>
<gene>
    <name evidence="6" type="ORF">AB0C36_26870</name>
</gene>
<dbReference type="EMBL" id="JBEZFP010000080">
    <property type="protein sequence ID" value="MEU8137126.1"/>
    <property type="molecule type" value="Genomic_DNA"/>
</dbReference>
<protein>
    <submittedName>
        <fullName evidence="6">Helix-turn-helix domain-containing protein</fullName>
    </submittedName>
</protein>
<evidence type="ECO:0000256" key="2">
    <source>
        <dbReference type="ARBA" id="ARBA00023125"/>
    </source>
</evidence>
<dbReference type="PRINTS" id="PR00455">
    <property type="entry name" value="HTHTETR"/>
</dbReference>
<dbReference type="SUPFAM" id="SSF46689">
    <property type="entry name" value="Homeodomain-like"/>
    <property type="match status" value="1"/>
</dbReference>
<sequence>MTPVKGGRAKQAEKARQTRRRIIDAAHRLFTAQGYGATTLQEVAKEAGVAVQTIYFVFGNKRTLLKELVDVTIAGDDEPVATMDRAWFRDALAAPTATAHLRAHIAGTRAVLQRVAPITEMLAAAVATDPDVAALWPAGTDPRFIVQSAAAEALTAKPGARPDVPPAHAADLLYAMLSTELYLLFVRERGWTPRDWEEWMYATLAPQLCDV</sequence>
<keyword evidence="3" id="KW-0804">Transcription</keyword>
<dbReference type="PANTHER" id="PTHR30055">
    <property type="entry name" value="HTH-TYPE TRANSCRIPTIONAL REGULATOR RUTR"/>
    <property type="match status" value="1"/>
</dbReference>
<dbReference type="PANTHER" id="PTHR30055:SF234">
    <property type="entry name" value="HTH-TYPE TRANSCRIPTIONAL REGULATOR BETI"/>
    <property type="match status" value="1"/>
</dbReference>
<dbReference type="RefSeq" id="WP_358358560.1">
    <property type="nucleotide sequence ID" value="NZ_JBEZFP010000080.1"/>
</dbReference>
<evidence type="ECO:0000313" key="7">
    <source>
        <dbReference type="Proteomes" id="UP001551482"/>
    </source>
</evidence>
<dbReference type="InterPro" id="IPR009057">
    <property type="entry name" value="Homeodomain-like_sf"/>
</dbReference>
<comment type="caution">
    <text evidence="6">The sequence shown here is derived from an EMBL/GenBank/DDBJ whole genome shotgun (WGS) entry which is preliminary data.</text>
</comment>
<dbReference type="Pfam" id="PF00440">
    <property type="entry name" value="TetR_N"/>
    <property type="match status" value="1"/>
</dbReference>
<dbReference type="Gene3D" id="1.10.357.10">
    <property type="entry name" value="Tetracycline Repressor, domain 2"/>
    <property type="match status" value="1"/>
</dbReference>
<organism evidence="6 7">
    <name type="scientific">Streptodolium elevatio</name>
    <dbReference type="NCBI Taxonomy" id="3157996"/>
    <lineage>
        <taxon>Bacteria</taxon>
        <taxon>Bacillati</taxon>
        <taxon>Actinomycetota</taxon>
        <taxon>Actinomycetes</taxon>
        <taxon>Kitasatosporales</taxon>
        <taxon>Streptomycetaceae</taxon>
        <taxon>Streptodolium</taxon>
    </lineage>
</organism>
<dbReference type="Proteomes" id="UP001551482">
    <property type="component" value="Unassembled WGS sequence"/>
</dbReference>
<dbReference type="InterPro" id="IPR050109">
    <property type="entry name" value="HTH-type_TetR-like_transc_reg"/>
</dbReference>
<evidence type="ECO:0000256" key="3">
    <source>
        <dbReference type="ARBA" id="ARBA00023163"/>
    </source>
</evidence>
<proteinExistence type="predicted"/>
<evidence type="ECO:0000256" key="1">
    <source>
        <dbReference type="ARBA" id="ARBA00023015"/>
    </source>
</evidence>
<accession>A0ABV3DMZ9</accession>
<evidence type="ECO:0000259" key="5">
    <source>
        <dbReference type="PROSITE" id="PS50977"/>
    </source>
</evidence>
<dbReference type="PROSITE" id="PS50977">
    <property type="entry name" value="HTH_TETR_2"/>
    <property type="match status" value="1"/>
</dbReference>
<evidence type="ECO:0000313" key="6">
    <source>
        <dbReference type="EMBL" id="MEU8137126.1"/>
    </source>
</evidence>
<name>A0ABV3DMZ9_9ACTN</name>
<evidence type="ECO:0000256" key="4">
    <source>
        <dbReference type="PROSITE-ProRule" id="PRU00335"/>
    </source>
</evidence>
<keyword evidence="1" id="KW-0805">Transcription regulation</keyword>
<keyword evidence="7" id="KW-1185">Reference proteome</keyword>
<reference evidence="6 7" key="1">
    <citation type="submission" date="2024-06" db="EMBL/GenBank/DDBJ databases">
        <title>The Natural Products Discovery Center: Release of the First 8490 Sequenced Strains for Exploring Actinobacteria Biosynthetic Diversity.</title>
        <authorList>
            <person name="Kalkreuter E."/>
            <person name="Kautsar S.A."/>
            <person name="Yang D."/>
            <person name="Bader C.D."/>
            <person name="Teijaro C.N."/>
            <person name="Fluegel L."/>
            <person name="Davis C.M."/>
            <person name="Simpson J.R."/>
            <person name="Lauterbach L."/>
            <person name="Steele A.D."/>
            <person name="Gui C."/>
            <person name="Meng S."/>
            <person name="Li G."/>
            <person name="Viehrig K."/>
            <person name="Ye F."/>
            <person name="Su P."/>
            <person name="Kiefer A.F."/>
            <person name="Nichols A."/>
            <person name="Cepeda A.J."/>
            <person name="Yan W."/>
            <person name="Fan B."/>
            <person name="Jiang Y."/>
            <person name="Adhikari A."/>
            <person name="Zheng C.-J."/>
            <person name="Schuster L."/>
            <person name="Cowan T.M."/>
            <person name="Smanski M.J."/>
            <person name="Chevrette M.G."/>
            <person name="De Carvalho L.P.S."/>
            <person name="Shen B."/>
        </authorList>
    </citation>
    <scope>NUCLEOTIDE SEQUENCE [LARGE SCALE GENOMIC DNA]</scope>
    <source>
        <strain evidence="6 7">NPDC048946</strain>
    </source>
</reference>